<evidence type="ECO:0000256" key="1">
    <source>
        <dbReference type="ARBA" id="ARBA00010838"/>
    </source>
</evidence>
<comment type="similarity">
    <text evidence="1 2">Belongs to the glycosyl hydrolase 1 family.</text>
</comment>
<evidence type="ECO:0000313" key="5">
    <source>
        <dbReference type="Proteomes" id="UP001188597"/>
    </source>
</evidence>
<dbReference type="Gene3D" id="3.20.20.80">
    <property type="entry name" value="Glycosidases"/>
    <property type="match status" value="1"/>
</dbReference>
<dbReference type="InterPro" id="IPR001360">
    <property type="entry name" value="Glyco_hydro_1"/>
</dbReference>
<dbReference type="PANTHER" id="PTHR10353:SF29">
    <property type="entry name" value="BETA-GLUCOSIDASE 11"/>
    <property type="match status" value="1"/>
</dbReference>
<proteinExistence type="inferred from homology"/>
<evidence type="ECO:0000256" key="3">
    <source>
        <dbReference type="SAM" id="SignalP"/>
    </source>
</evidence>
<protein>
    <submittedName>
        <fullName evidence="4">Uncharacterized protein</fullName>
    </submittedName>
</protein>
<feature type="signal peptide" evidence="3">
    <location>
        <begin position="1"/>
        <end position="27"/>
    </location>
</feature>
<accession>A0AA88W7L4</accession>
<dbReference type="PANTHER" id="PTHR10353">
    <property type="entry name" value="GLYCOSYL HYDROLASE"/>
    <property type="match status" value="1"/>
</dbReference>
<dbReference type="PRINTS" id="PR00131">
    <property type="entry name" value="GLHYDRLASE1"/>
</dbReference>
<dbReference type="GO" id="GO:0008422">
    <property type="term" value="F:beta-glucosidase activity"/>
    <property type="evidence" value="ECO:0007669"/>
    <property type="project" value="TreeGrafter"/>
</dbReference>
<dbReference type="Proteomes" id="UP001188597">
    <property type="component" value="Unassembled WGS sequence"/>
</dbReference>
<feature type="chain" id="PRO_5041673186" evidence="3">
    <location>
        <begin position="28"/>
        <end position="561"/>
    </location>
</feature>
<sequence>MMTLLRRLSLFLPLFLVILLTDSAVLGVVSVDTFTRADFPADFVFGSGTSAYQVLAFEEMGRVWTRSLTQIWYSHGATGDIACDGYHKYKEDVQLMTDTGLEAYRLSISWSRLIPNGRGPVNPKGREYYNNLINELIGHGNYQLPLRLKMNMEDGLVEKQCNLSTSFTNASYYAHSTEYMMIVTMLPSIQCRKDFVAYADVCFREFGDRVLHWTTFNEANIFTFGGYDEGSTPPRRCSPSCGVNCTKGNSSTEPYIVGHNILLAHASAARLYRKKYKATQHGFVGLNIYAFWFVPYTNAMEDTIATQRANDFYIGWFVNPLVFGDYPDIMKKKAGTRIPAFTKLESKQLKGSYDFLGVNQYITIYIKDKSSNLQMECRDFNADLAAEMICMSVILQPKVNHFLYKILSLCNHLYLLLVLNKFPFPQFPGTPFGLQGVLEYFKQVYGNPPVYIHENGQRSRRNGTLNDTFRVTYLHGYMGSVLNAVRNGSNARGYFTWSFLDVFELLFGYESGLGLYYVDLDDKDLKRYPKLSAHWYSNFLKGGSIGPEEVIQINTKVSTSS</sequence>
<evidence type="ECO:0000313" key="4">
    <source>
        <dbReference type="EMBL" id="KAK3021055.1"/>
    </source>
</evidence>
<reference evidence="4" key="1">
    <citation type="submission" date="2022-12" db="EMBL/GenBank/DDBJ databases">
        <title>Draft genome assemblies for two species of Escallonia (Escalloniales).</title>
        <authorList>
            <person name="Chanderbali A."/>
            <person name="Dervinis C."/>
            <person name="Anghel I."/>
            <person name="Soltis D."/>
            <person name="Soltis P."/>
            <person name="Zapata F."/>
        </authorList>
    </citation>
    <scope>NUCLEOTIDE SEQUENCE</scope>
    <source>
        <strain evidence="4">UCBG64.0493</strain>
        <tissue evidence="4">Leaf</tissue>
    </source>
</reference>
<keyword evidence="3" id="KW-0732">Signal</keyword>
<organism evidence="4 5">
    <name type="scientific">Escallonia herrerae</name>
    <dbReference type="NCBI Taxonomy" id="1293975"/>
    <lineage>
        <taxon>Eukaryota</taxon>
        <taxon>Viridiplantae</taxon>
        <taxon>Streptophyta</taxon>
        <taxon>Embryophyta</taxon>
        <taxon>Tracheophyta</taxon>
        <taxon>Spermatophyta</taxon>
        <taxon>Magnoliopsida</taxon>
        <taxon>eudicotyledons</taxon>
        <taxon>Gunneridae</taxon>
        <taxon>Pentapetalae</taxon>
        <taxon>asterids</taxon>
        <taxon>campanulids</taxon>
        <taxon>Escalloniales</taxon>
        <taxon>Escalloniaceae</taxon>
        <taxon>Escallonia</taxon>
    </lineage>
</organism>
<evidence type="ECO:0000256" key="2">
    <source>
        <dbReference type="RuleBase" id="RU003690"/>
    </source>
</evidence>
<dbReference type="SUPFAM" id="SSF51445">
    <property type="entry name" value="(Trans)glycosidases"/>
    <property type="match status" value="1"/>
</dbReference>
<keyword evidence="5" id="KW-1185">Reference proteome</keyword>
<dbReference type="AlphaFoldDB" id="A0AA88W7L4"/>
<comment type="caution">
    <text evidence="4">The sequence shown here is derived from an EMBL/GenBank/DDBJ whole genome shotgun (WGS) entry which is preliminary data.</text>
</comment>
<name>A0AA88W7L4_9ASTE</name>
<dbReference type="Pfam" id="PF00232">
    <property type="entry name" value="Glyco_hydro_1"/>
    <property type="match status" value="2"/>
</dbReference>
<dbReference type="InterPro" id="IPR017853">
    <property type="entry name" value="GH"/>
</dbReference>
<dbReference type="GO" id="GO:0005975">
    <property type="term" value="P:carbohydrate metabolic process"/>
    <property type="evidence" value="ECO:0007669"/>
    <property type="project" value="InterPro"/>
</dbReference>
<dbReference type="EMBL" id="JAVXUP010000780">
    <property type="protein sequence ID" value="KAK3021055.1"/>
    <property type="molecule type" value="Genomic_DNA"/>
</dbReference>
<gene>
    <name evidence="4" type="ORF">RJ639_047302</name>
</gene>